<gene>
    <name evidence="7" type="ORF">ACFOGH_15030</name>
</gene>
<evidence type="ECO:0000256" key="5">
    <source>
        <dbReference type="PROSITE-ProRule" id="PRU00335"/>
    </source>
</evidence>
<feature type="domain" description="HTH tetR-type" evidence="6">
    <location>
        <begin position="17"/>
        <end position="77"/>
    </location>
</feature>
<dbReference type="PROSITE" id="PS50977">
    <property type="entry name" value="HTH_TETR_2"/>
    <property type="match status" value="1"/>
</dbReference>
<keyword evidence="8" id="KW-1185">Reference proteome</keyword>
<keyword evidence="4" id="KW-0804">Transcription</keyword>
<comment type="caution">
    <text evidence="7">The sequence shown here is derived from an EMBL/GenBank/DDBJ whole genome shotgun (WGS) entry which is preliminary data.</text>
</comment>
<keyword evidence="1" id="KW-0678">Repressor</keyword>
<dbReference type="SUPFAM" id="SSF48498">
    <property type="entry name" value="Tetracyclin repressor-like, C-terminal domain"/>
    <property type="match status" value="1"/>
</dbReference>
<evidence type="ECO:0000259" key="6">
    <source>
        <dbReference type="PROSITE" id="PS50977"/>
    </source>
</evidence>
<dbReference type="Proteomes" id="UP001595547">
    <property type="component" value="Unassembled WGS sequence"/>
</dbReference>
<evidence type="ECO:0000313" key="7">
    <source>
        <dbReference type="EMBL" id="MFC3182313.1"/>
    </source>
</evidence>
<evidence type="ECO:0000313" key="8">
    <source>
        <dbReference type="Proteomes" id="UP001595547"/>
    </source>
</evidence>
<dbReference type="InterPro" id="IPR050109">
    <property type="entry name" value="HTH-type_TetR-like_transc_reg"/>
</dbReference>
<name>A0ABV7J368_9RHOB</name>
<dbReference type="Gene3D" id="1.10.357.10">
    <property type="entry name" value="Tetracycline Repressor, domain 2"/>
    <property type="match status" value="1"/>
</dbReference>
<dbReference type="InterPro" id="IPR036271">
    <property type="entry name" value="Tet_transcr_reg_TetR-rel_C_sf"/>
</dbReference>
<dbReference type="InterPro" id="IPR039538">
    <property type="entry name" value="BetI_C"/>
</dbReference>
<dbReference type="PRINTS" id="PR00455">
    <property type="entry name" value="HTHTETR"/>
</dbReference>
<evidence type="ECO:0000256" key="4">
    <source>
        <dbReference type="ARBA" id="ARBA00023163"/>
    </source>
</evidence>
<keyword evidence="2" id="KW-0805">Transcription regulation</keyword>
<dbReference type="PANTHER" id="PTHR30055:SF234">
    <property type="entry name" value="HTH-TYPE TRANSCRIPTIONAL REGULATOR BETI"/>
    <property type="match status" value="1"/>
</dbReference>
<dbReference type="InterPro" id="IPR009057">
    <property type="entry name" value="Homeodomain-like_sf"/>
</dbReference>
<proteinExistence type="predicted"/>
<dbReference type="Pfam" id="PF13977">
    <property type="entry name" value="TetR_C_6"/>
    <property type="match status" value="1"/>
</dbReference>
<evidence type="ECO:0000256" key="3">
    <source>
        <dbReference type="ARBA" id="ARBA00023125"/>
    </source>
</evidence>
<dbReference type="PANTHER" id="PTHR30055">
    <property type="entry name" value="HTH-TYPE TRANSCRIPTIONAL REGULATOR RUTR"/>
    <property type="match status" value="1"/>
</dbReference>
<sequence length="214" mass="23542">MSQPAPTIPTPRKLSREIRRTQVIEATIEVLAANGYARTTLTDVARRAGISHGLVLFHFQTKEALLAETLGYLSDEYRENWDAALAAAGPQPASQLDAMIRADFVPAICTPVRLSAWLSFWGEAQSRPLYQERCGENDRLYITKLEAVCAALLSEGGYPGDPILISRVLRVTTEGVWVDLISTREPYSPTEALQTVHAAAMAFFPRHFGADGLL</sequence>
<dbReference type="InterPro" id="IPR001647">
    <property type="entry name" value="HTH_TetR"/>
</dbReference>
<dbReference type="RefSeq" id="WP_380073891.1">
    <property type="nucleotide sequence ID" value="NZ_JBHRTO010000001.1"/>
</dbReference>
<evidence type="ECO:0000256" key="2">
    <source>
        <dbReference type="ARBA" id="ARBA00023015"/>
    </source>
</evidence>
<reference evidence="8" key="1">
    <citation type="journal article" date="2019" name="Int. J. Syst. Evol. Microbiol.">
        <title>The Global Catalogue of Microorganisms (GCM) 10K type strain sequencing project: providing services to taxonomists for standard genome sequencing and annotation.</title>
        <authorList>
            <consortium name="The Broad Institute Genomics Platform"/>
            <consortium name="The Broad Institute Genome Sequencing Center for Infectious Disease"/>
            <person name="Wu L."/>
            <person name="Ma J."/>
        </authorList>
    </citation>
    <scope>NUCLEOTIDE SEQUENCE [LARGE SCALE GENOMIC DNA]</scope>
    <source>
        <strain evidence="8">KCTC 52039</strain>
    </source>
</reference>
<feature type="DNA-binding region" description="H-T-H motif" evidence="5">
    <location>
        <begin position="40"/>
        <end position="59"/>
    </location>
</feature>
<accession>A0ABV7J368</accession>
<evidence type="ECO:0000256" key="1">
    <source>
        <dbReference type="ARBA" id="ARBA00022491"/>
    </source>
</evidence>
<dbReference type="Pfam" id="PF00440">
    <property type="entry name" value="TetR_N"/>
    <property type="match status" value="1"/>
</dbReference>
<protein>
    <submittedName>
        <fullName evidence="7">TetR family transcriptional regulator C-terminal domain-containing protein</fullName>
    </submittedName>
</protein>
<keyword evidence="3 5" id="KW-0238">DNA-binding</keyword>
<dbReference type="EMBL" id="JBHRTO010000001">
    <property type="protein sequence ID" value="MFC3182313.1"/>
    <property type="molecule type" value="Genomic_DNA"/>
</dbReference>
<organism evidence="7 8">
    <name type="scientific">Cypionkella sinensis</name>
    <dbReference type="NCBI Taxonomy" id="1756043"/>
    <lineage>
        <taxon>Bacteria</taxon>
        <taxon>Pseudomonadati</taxon>
        <taxon>Pseudomonadota</taxon>
        <taxon>Alphaproteobacteria</taxon>
        <taxon>Rhodobacterales</taxon>
        <taxon>Paracoccaceae</taxon>
        <taxon>Cypionkella</taxon>
    </lineage>
</organism>
<dbReference type="SUPFAM" id="SSF46689">
    <property type="entry name" value="Homeodomain-like"/>
    <property type="match status" value="1"/>
</dbReference>